<proteinExistence type="evidence at transcript level"/>
<organism evidence="1">
    <name type="scientific">Hordeum vulgare subsp. vulgare</name>
    <name type="common">Domesticated barley</name>
    <dbReference type="NCBI Taxonomy" id="112509"/>
    <lineage>
        <taxon>Eukaryota</taxon>
        <taxon>Viridiplantae</taxon>
        <taxon>Streptophyta</taxon>
        <taxon>Embryophyta</taxon>
        <taxon>Tracheophyta</taxon>
        <taxon>Spermatophyta</taxon>
        <taxon>Magnoliopsida</taxon>
        <taxon>Liliopsida</taxon>
        <taxon>Poales</taxon>
        <taxon>Poaceae</taxon>
        <taxon>BOP clade</taxon>
        <taxon>Pooideae</taxon>
        <taxon>Triticodae</taxon>
        <taxon>Triticeae</taxon>
        <taxon>Hordeinae</taxon>
        <taxon>Hordeum</taxon>
    </lineage>
</organism>
<name>F2DTP3_HORVV</name>
<accession>F2DTP3</accession>
<evidence type="ECO:0000313" key="1">
    <source>
        <dbReference type="EMBL" id="BAJ98464.1"/>
    </source>
</evidence>
<reference evidence="1" key="1">
    <citation type="journal article" date="2011" name="Plant Physiol.">
        <title>Comprehensive sequence analysis of 24,783 barley full-length cDNAs derived from 12 clone libraries.</title>
        <authorList>
            <person name="Matsumoto T."/>
            <person name="Tanaka T."/>
            <person name="Sakai H."/>
            <person name="Amano N."/>
            <person name="Kanamori H."/>
            <person name="Kurita K."/>
            <person name="Kikuta A."/>
            <person name="Kamiya K."/>
            <person name="Yamamoto M."/>
            <person name="Ikawa H."/>
            <person name="Fujii N."/>
            <person name="Hori K."/>
            <person name="Itoh T."/>
            <person name="Sato K."/>
        </authorList>
    </citation>
    <scope>NUCLEOTIDE SEQUENCE</scope>
    <source>
        <tissue evidence="1">Shoot and root</tissue>
    </source>
</reference>
<protein>
    <submittedName>
        <fullName evidence="1">Predicted protein</fullName>
    </submittedName>
</protein>
<sequence>MIKEFVTLSLVLVFGFVCWGIYERSQWPIDYSQYTAESVKLPPFDNTFEKHIIPKYF</sequence>
<dbReference type="EMBL" id="AK367261">
    <property type="protein sequence ID" value="BAJ98464.1"/>
    <property type="molecule type" value="mRNA"/>
</dbReference>
<dbReference type="AlphaFoldDB" id="F2DTP3"/>